<feature type="region of interest" description="Disordered" evidence="1">
    <location>
        <begin position="86"/>
        <end position="109"/>
    </location>
</feature>
<dbReference type="EMBL" id="LC199500">
    <property type="protein sequence ID" value="BBA49195.1"/>
    <property type="molecule type" value="Genomic_DNA"/>
</dbReference>
<reference evidence="2" key="1">
    <citation type="journal article" date="2017" name="Nat. Commun.">
        <title>Complete fusion of a transposon and herpesvirus created the Teratorn mobile element in medaka fish.</title>
        <authorList>
            <person name="Inoue Y."/>
            <person name="Saga T."/>
            <person name="Aikawa T."/>
            <person name="Kumagai M."/>
            <person name="Shimada A."/>
            <person name="Kawaguchi Y."/>
            <person name="Naruse K."/>
            <person name="Morishita S."/>
            <person name="Koga A."/>
            <person name="Takeda H."/>
        </authorList>
    </citation>
    <scope>NUCLEOTIDE SEQUENCE</scope>
</reference>
<feature type="compositionally biased region" description="Basic and acidic residues" evidence="1">
    <location>
        <begin position="11"/>
        <end position="24"/>
    </location>
</feature>
<feature type="region of interest" description="Disordered" evidence="1">
    <location>
        <begin position="1"/>
        <end position="43"/>
    </location>
</feature>
<evidence type="ECO:0000313" key="2">
    <source>
        <dbReference type="EMBL" id="BBA49195.1"/>
    </source>
</evidence>
<organism evidence="2">
    <name type="scientific">Oryzias latipes</name>
    <name type="common">Japanese rice fish</name>
    <name type="synonym">Japanese killifish</name>
    <dbReference type="NCBI Taxonomy" id="8090"/>
    <lineage>
        <taxon>Eukaryota</taxon>
        <taxon>Metazoa</taxon>
        <taxon>Chordata</taxon>
        <taxon>Craniata</taxon>
        <taxon>Vertebrata</taxon>
        <taxon>Euteleostomi</taxon>
        <taxon>Actinopterygii</taxon>
        <taxon>Neopterygii</taxon>
        <taxon>Teleostei</taxon>
        <taxon>Neoteleostei</taxon>
        <taxon>Acanthomorphata</taxon>
        <taxon>Ovalentaria</taxon>
        <taxon>Atherinomorphae</taxon>
        <taxon>Beloniformes</taxon>
        <taxon>Adrianichthyidae</taxon>
        <taxon>Oryziinae</taxon>
        <taxon>Oryzias</taxon>
    </lineage>
</organism>
<accession>A0A286P9T4</accession>
<protein>
    <submittedName>
        <fullName evidence="2">Uncharacterized protein</fullName>
    </submittedName>
</protein>
<name>A0A286P9T4_ORYLA</name>
<sequence length="496" mass="55491">MDPSPSAKAAVRREERVSALRGRGETAPFFHQTRVHSEGLDPTGGEECCERPECLDCAGSRFCGSWTSTDATANLVGSVGPYRVVPSPDVLGRGGEPEPRRPSPQETNDTLRAAGSCVVDLNGSVLLHVLHVNTVGNRKFSAVVYSESLRRYALQQSNTTKTKLVSRLRFVSDKKKLSSRHGYKNTRIEFSSNPSRSANYTSNAKHALQPYFRGLFETVSMAQGTCVVSAKPFEVNNENLTSYMYGVANPASVVIRMKDTKKDFHTPFFFSSVNVTGEENRHQLFSSMSINSQRVKSAAEELPRALASVASLVELHGHFNRLCCELAHERGGTLTTREKVCLVYLTEMYFLRVRDRNHPTRWPGYREALRGSFAGRYGSRLTAFQDRVLSNYYQKNPEFVHLVPWLLDNPSVRHREMLLAHEAYLREEGKEAARAELIAAVVCHCENDLTRRPPEGFPDLLDVDFSRLGYSELTLRHALDRSTKASDDARPGGRAK</sequence>
<dbReference type="AlphaFoldDB" id="A0A286P9T4"/>
<proteinExistence type="predicted"/>
<gene>
    <name evidence="2" type="primary">ORF35</name>
</gene>
<evidence type="ECO:0000256" key="1">
    <source>
        <dbReference type="SAM" id="MobiDB-lite"/>
    </source>
</evidence>